<protein>
    <submittedName>
        <fullName evidence="4">Uncharacterized protein</fullName>
    </submittedName>
</protein>
<evidence type="ECO:0000313" key="3">
    <source>
        <dbReference type="Proteomes" id="UP000887540"/>
    </source>
</evidence>
<keyword evidence="3" id="KW-1185">Reference proteome</keyword>
<evidence type="ECO:0000256" key="1">
    <source>
        <dbReference type="SAM" id="MobiDB-lite"/>
    </source>
</evidence>
<sequence length="343" mass="38904">MKKFVIKTIFLWITFCSDLAKSEGVARFLEVLPLTKLGNETSIEQPHGPEVVRNIVNSITTTTISSILTTLPTSTFSTNTPLTTIESTEPTTLESTVDSTSASTTDNNAQTTTAIVETTTASETLPITTTNANITSSSASTNETMVDSSVENLSYDIVKEFFKRNSKSEPNTRRKRCADGGCCMDYYDSCSCGCSRRRCLSYSYKLRALEATRRRCGRSCSSRYSDPDSEVAIPKSLNYRRYSDPDPEDVVPKSSNYPSKCRSCDCQSQSTSRPPIFRPMFPDYNGYFGPYPDFDFRDYYRDYREYYDRRRRSLSILGRHLMARMKSQPELDLDINQYVESEY</sequence>
<feature type="signal peptide" evidence="2">
    <location>
        <begin position="1"/>
        <end position="22"/>
    </location>
</feature>
<accession>A0A914CKV8</accession>
<dbReference type="Proteomes" id="UP000887540">
    <property type="component" value="Unplaced"/>
</dbReference>
<feature type="chain" id="PRO_5036780874" evidence="2">
    <location>
        <begin position="23"/>
        <end position="343"/>
    </location>
</feature>
<feature type="compositionally biased region" description="Low complexity" evidence="1">
    <location>
        <begin position="95"/>
        <end position="107"/>
    </location>
</feature>
<proteinExistence type="predicted"/>
<evidence type="ECO:0000313" key="4">
    <source>
        <dbReference type="WBParaSite" id="ACRNAN_scaffold1173.g17915.t1"/>
    </source>
</evidence>
<feature type="region of interest" description="Disordered" evidence="1">
    <location>
        <begin position="87"/>
        <end position="107"/>
    </location>
</feature>
<reference evidence="4" key="1">
    <citation type="submission" date="2022-11" db="UniProtKB">
        <authorList>
            <consortium name="WormBaseParasite"/>
        </authorList>
    </citation>
    <scope>IDENTIFICATION</scope>
</reference>
<organism evidence="3 4">
    <name type="scientific">Acrobeloides nanus</name>
    <dbReference type="NCBI Taxonomy" id="290746"/>
    <lineage>
        <taxon>Eukaryota</taxon>
        <taxon>Metazoa</taxon>
        <taxon>Ecdysozoa</taxon>
        <taxon>Nematoda</taxon>
        <taxon>Chromadorea</taxon>
        <taxon>Rhabditida</taxon>
        <taxon>Tylenchina</taxon>
        <taxon>Cephalobomorpha</taxon>
        <taxon>Cephaloboidea</taxon>
        <taxon>Cephalobidae</taxon>
        <taxon>Acrobeloides</taxon>
    </lineage>
</organism>
<evidence type="ECO:0000256" key="2">
    <source>
        <dbReference type="SAM" id="SignalP"/>
    </source>
</evidence>
<dbReference type="WBParaSite" id="ACRNAN_scaffold1173.g17915.t1">
    <property type="protein sequence ID" value="ACRNAN_scaffold1173.g17915.t1"/>
    <property type="gene ID" value="ACRNAN_scaffold1173.g17915"/>
</dbReference>
<dbReference type="AlphaFoldDB" id="A0A914CKV8"/>
<name>A0A914CKV8_9BILA</name>
<keyword evidence="2" id="KW-0732">Signal</keyword>